<dbReference type="InterPro" id="IPR019847">
    <property type="entry name" value="Gliding_motility_assoc_GldN"/>
</dbReference>
<proteinExistence type="predicted"/>
<sequence>MKRIILFIAVLMGLTATAQPPKRQAEAAAQQQQRTQNAPRGVSYRDFPVAAEMPADVSWRRDLYRRLNLKQDRNASLYYPITPQEGRVNLFTYLMKLILRQQVTAYAYNVATGNEDFSRSNAISAKKIMDDHAMYYTVTDGRMRVDDADLSLADVTRYYIKESVYYNQHTATFHTQVTALCPVLVRGDADFGGEETEYPLFWVKYSDAAPYLGKLMLMESSLNNASTISADDYFTMNHYAGDIYKVVNLQDRLLAETARTDTALKAAQNKIEQELTAFHNHVWAGDSLKRDTTLTDSLATETTKPTTGRRGLLSRSSSGTSRRSSNVNRRTTRRTAGSSTGNAAFSVRRERH</sequence>
<protein>
    <submittedName>
        <fullName evidence="3">Gliding motility associated protein GldN</fullName>
    </submittedName>
</protein>
<organism evidence="3 4">
    <name type="scientific">Alloprevotella rava</name>
    <dbReference type="NCBI Taxonomy" id="671218"/>
    <lineage>
        <taxon>Bacteria</taxon>
        <taxon>Pseudomonadati</taxon>
        <taxon>Bacteroidota</taxon>
        <taxon>Bacteroidia</taxon>
        <taxon>Bacteroidales</taxon>
        <taxon>Prevotellaceae</taxon>
        <taxon>Alloprevotella</taxon>
    </lineage>
</organism>
<dbReference type="AlphaFoldDB" id="A0A7W5UWN0"/>
<feature type="compositionally biased region" description="Low complexity" evidence="1">
    <location>
        <begin position="297"/>
        <end position="329"/>
    </location>
</feature>
<feature type="compositionally biased region" description="Low complexity" evidence="1">
    <location>
        <begin position="22"/>
        <end position="40"/>
    </location>
</feature>
<dbReference type="Pfam" id="PF19841">
    <property type="entry name" value="GldN"/>
    <property type="match status" value="1"/>
</dbReference>
<dbReference type="NCBIfam" id="TIGR03523">
    <property type="entry name" value="GldN"/>
    <property type="match status" value="1"/>
</dbReference>
<feature type="region of interest" description="Disordered" evidence="1">
    <location>
        <begin position="297"/>
        <end position="352"/>
    </location>
</feature>
<evidence type="ECO:0000313" key="3">
    <source>
        <dbReference type="EMBL" id="MBB3702874.1"/>
    </source>
</evidence>
<dbReference type="EMBL" id="JACICA010000006">
    <property type="protein sequence ID" value="MBB3702874.1"/>
    <property type="molecule type" value="Genomic_DNA"/>
</dbReference>
<dbReference type="RefSeq" id="WP_183696582.1">
    <property type="nucleotide sequence ID" value="NZ_JACICA010000006.1"/>
</dbReference>
<evidence type="ECO:0000313" key="4">
    <source>
        <dbReference type="Proteomes" id="UP000541425"/>
    </source>
</evidence>
<feature type="region of interest" description="Disordered" evidence="1">
    <location>
        <begin position="22"/>
        <end position="41"/>
    </location>
</feature>
<evidence type="ECO:0000256" key="2">
    <source>
        <dbReference type="SAM" id="SignalP"/>
    </source>
</evidence>
<keyword evidence="2" id="KW-0732">Signal</keyword>
<dbReference type="Proteomes" id="UP000541425">
    <property type="component" value="Unassembled WGS sequence"/>
</dbReference>
<comment type="caution">
    <text evidence="3">The sequence shown here is derived from an EMBL/GenBank/DDBJ whole genome shotgun (WGS) entry which is preliminary data.</text>
</comment>
<name>A0A7W5UWN0_9BACT</name>
<evidence type="ECO:0000256" key="1">
    <source>
        <dbReference type="SAM" id="MobiDB-lite"/>
    </source>
</evidence>
<feature type="chain" id="PRO_5030584041" evidence="2">
    <location>
        <begin position="19"/>
        <end position="352"/>
    </location>
</feature>
<feature type="signal peptide" evidence="2">
    <location>
        <begin position="1"/>
        <end position="18"/>
    </location>
</feature>
<accession>A0A7W5UWN0</accession>
<reference evidence="3 4" key="1">
    <citation type="submission" date="2020-08" db="EMBL/GenBank/DDBJ databases">
        <title>Genomic Encyclopedia of Type Strains, Phase IV (KMG-IV): sequencing the most valuable type-strain genomes for metagenomic binning, comparative biology and taxonomic classification.</title>
        <authorList>
            <person name="Goeker M."/>
        </authorList>
    </citation>
    <scope>NUCLEOTIDE SEQUENCE [LARGE SCALE GENOMIC DNA]</scope>
    <source>
        <strain evidence="3 4">DSM 22548</strain>
    </source>
</reference>
<gene>
    <name evidence="3" type="ORF">FHS60_001347</name>
</gene>